<evidence type="ECO:0000313" key="3">
    <source>
        <dbReference type="Proteomes" id="UP000320547"/>
    </source>
</evidence>
<proteinExistence type="predicted"/>
<evidence type="ECO:0000313" key="2">
    <source>
        <dbReference type="EMBL" id="TWJ09887.1"/>
    </source>
</evidence>
<name>A0A562UWC4_9SPHN</name>
<keyword evidence="1" id="KW-0812">Transmembrane</keyword>
<comment type="caution">
    <text evidence="2">The sequence shown here is derived from an EMBL/GenBank/DDBJ whole genome shotgun (WGS) entry which is preliminary data.</text>
</comment>
<keyword evidence="1" id="KW-0472">Membrane</keyword>
<dbReference type="AlphaFoldDB" id="A0A562UWC4"/>
<dbReference type="Pfam" id="PF11911">
    <property type="entry name" value="DUF3429"/>
    <property type="match status" value="1"/>
</dbReference>
<feature type="transmembrane region" description="Helical" evidence="1">
    <location>
        <begin position="97"/>
        <end position="119"/>
    </location>
</feature>
<keyword evidence="3" id="KW-1185">Reference proteome</keyword>
<evidence type="ECO:0000256" key="1">
    <source>
        <dbReference type="SAM" id="Phobius"/>
    </source>
</evidence>
<gene>
    <name evidence="2" type="ORF">JN10_1537</name>
</gene>
<reference evidence="2 3" key="1">
    <citation type="submission" date="2019-07" db="EMBL/GenBank/DDBJ databases">
        <title>Genomic Encyclopedia of Archaeal and Bacterial Type Strains, Phase II (KMG-II): from individual species to whole genera.</title>
        <authorList>
            <person name="Goeker M."/>
        </authorList>
    </citation>
    <scope>NUCLEOTIDE SEQUENCE [LARGE SCALE GENOMIC DNA]</scope>
    <source>
        <strain evidence="2 3">ATCC BAA-2084</strain>
    </source>
</reference>
<keyword evidence="1" id="KW-1133">Transmembrane helix</keyword>
<feature type="transmembrane region" description="Helical" evidence="1">
    <location>
        <begin position="63"/>
        <end position="85"/>
    </location>
</feature>
<dbReference type="Proteomes" id="UP000320547">
    <property type="component" value="Unassembled WGS sequence"/>
</dbReference>
<organism evidence="2 3">
    <name type="scientific">Altererythrobacter ishigakiensis</name>
    <dbReference type="NCBI Taxonomy" id="476157"/>
    <lineage>
        <taxon>Bacteria</taxon>
        <taxon>Pseudomonadati</taxon>
        <taxon>Pseudomonadota</taxon>
        <taxon>Alphaproteobacteria</taxon>
        <taxon>Sphingomonadales</taxon>
        <taxon>Erythrobacteraceae</taxon>
        <taxon>Altererythrobacter</taxon>
    </lineage>
</organism>
<feature type="transmembrane region" description="Helical" evidence="1">
    <location>
        <begin position="156"/>
        <end position="174"/>
    </location>
</feature>
<dbReference type="InterPro" id="IPR021836">
    <property type="entry name" value="DUF3429"/>
</dbReference>
<accession>A0A562UWC4</accession>
<sequence>MRELSPTRNHSNLSGQGTLGEFGYWSGMTTETLSRPARILGYAGLLPQAISLVLLLQGGEWGFIALAGGFAYAAIIFSFLGGVWWGQALLARRGDAIVYLIAVLPSLLALALFLPWTFGWQWPEPQLLCLGVLIALSPCIDRWLGLSDTVFMRLRWHLSLGLGTLTAALGLIGIEPV</sequence>
<dbReference type="STRING" id="476157.GCA_001663155_01818"/>
<dbReference type="EMBL" id="VLLK01000001">
    <property type="protein sequence ID" value="TWJ09887.1"/>
    <property type="molecule type" value="Genomic_DNA"/>
</dbReference>
<feature type="transmembrane region" description="Helical" evidence="1">
    <location>
        <begin position="39"/>
        <end position="57"/>
    </location>
</feature>
<protein>
    <submittedName>
        <fullName evidence="2">Uncharacterized protein DUF3429</fullName>
    </submittedName>
</protein>